<dbReference type="EC" id="2.7.7.15" evidence="10"/>
<comment type="caution">
    <text evidence="13">The sequence shown here is derived from an EMBL/GenBank/DDBJ whole genome shotgun (WGS) entry which is preliminary data.</text>
</comment>
<name>A0AAW1J0C7_POPJA</name>
<evidence type="ECO:0000256" key="9">
    <source>
        <dbReference type="ARBA" id="ARBA00025706"/>
    </source>
</evidence>
<evidence type="ECO:0000256" key="4">
    <source>
        <dbReference type="ARBA" id="ARBA00022679"/>
    </source>
</evidence>
<dbReference type="PANTHER" id="PTHR10739">
    <property type="entry name" value="CYTIDYLYLTRANSFERASE"/>
    <property type="match status" value="1"/>
</dbReference>
<evidence type="ECO:0000256" key="3">
    <source>
        <dbReference type="ARBA" id="ARBA00022516"/>
    </source>
</evidence>
<evidence type="ECO:0000256" key="11">
    <source>
        <dbReference type="SAM" id="MobiDB-lite"/>
    </source>
</evidence>
<evidence type="ECO:0000256" key="6">
    <source>
        <dbReference type="ARBA" id="ARBA00023098"/>
    </source>
</evidence>
<feature type="compositionally biased region" description="Acidic residues" evidence="11">
    <location>
        <begin position="345"/>
        <end position="354"/>
    </location>
</feature>
<evidence type="ECO:0000256" key="7">
    <source>
        <dbReference type="ARBA" id="ARBA00023209"/>
    </source>
</evidence>
<dbReference type="SUPFAM" id="SSF52374">
    <property type="entry name" value="Nucleotidylyl transferase"/>
    <property type="match status" value="1"/>
</dbReference>
<keyword evidence="14" id="KW-1185">Reference proteome</keyword>
<evidence type="ECO:0000256" key="2">
    <source>
        <dbReference type="ARBA" id="ARBA00010101"/>
    </source>
</evidence>
<dbReference type="AlphaFoldDB" id="A0AAW1J0C7"/>
<dbReference type="Proteomes" id="UP001458880">
    <property type="component" value="Unassembled WGS sequence"/>
</dbReference>
<proteinExistence type="inferred from homology"/>
<protein>
    <recommendedName>
        <fullName evidence="10">choline-phosphate cytidylyltransferase</fullName>
        <ecNumber evidence="10">2.7.7.15</ecNumber>
    </recommendedName>
</protein>
<dbReference type="InterPro" id="IPR004821">
    <property type="entry name" value="Cyt_trans-like"/>
</dbReference>
<dbReference type="NCBIfam" id="TIGR00125">
    <property type="entry name" value="cyt_tran_rel"/>
    <property type="match status" value="1"/>
</dbReference>
<evidence type="ECO:0000256" key="5">
    <source>
        <dbReference type="ARBA" id="ARBA00022695"/>
    </source>
</evidence>
<dbReference type="InterPro" id="IPR041723">
    <property type="entry name" value="CCT"/>
</dbReference>
<evidence type="ECO:0000313" key="14">
    <source>
        <dbReference type="Proteomes" id="UP001458880"/>
    </source>
</evidence>
<dbReference type="PANTHER" id="PTHR10739:SF13">
    <property type="entry name" value="CHOLINE-PHOSPHATE CYTIDYLYLTRANSFERASE"/>
    <property type="match status" value="1"/>
</dbReference>
<accession>A0AAW1J0C7</accession>
<dbReference type="InterPro" id="IPR014729">
    <property type="entry name" value="Rossmann-like_a/b/a_fold"/>
</dbReference>
<reference evidence="13 14" key="1">
    <citation type="journal article" date="2024" name="BMC Genomics">
        <title>De novo assembly and annotation of Popillia japonica's genome with initial clues to its potential as an invasive pest.</title>
        <authorList>
            <person name="Cucini C."/>
            <person name="Boschi S."/>
            <person name="Funari R."/>
            <person name="Cardaioli E."/>
            <person name="Iannotti N."/>
            <person name="Marturano G."/>
            <person name="Paoli F."/>
            <person name="Bruttini M."/>
            <person name="Carapelli A."/>
            <person name="Frati F."/>
            <person name="Nardi F."/>
        </authorList>
    </citation>
    <scope>NUCLEOTIDE SEQUENCE [LARGE SCALE GENOMIC DNA]</scope>
    <source>
        <strain evidence="13">DMR45628</strain>
    </source>
</reference>
<keyword evidence="3" id="KW-0444">Lipid biosynthesis</keyword>
<evidence type="ECO:0000259" key="12">
    <source>
        <dbReference type="Pfam" id="PF01467"/>
    </source>
</evidence>
<keyword evidence="8" id="KW-1208">Phospholipid metabolism</keyword>
<dbReference type="GO" id="GO:0004105">
    <property type="term" value="F:choline-phosphate cytidylyltransferase activity"/>
    <property type="evidence" value="ECO:0007669"/>
    <property type="project" value="UniProtKB-EC"/>
</dbReference>
<evidence type="ECO:0000313" key="13">
    <source>
        <dbReference type="EMBL" id="KAK9696107.1"/>
    </source>
</evidence>
<feature type="compositionally biased region" description="Polar residues" evidence="11">
    <location>
        <begin position="293"/>
        <end position="304"/>
    </location>
</feature>
<dbReference type="GO" id="GO:0031210">
    <property type="term" value="F:phosphatidylcholine binding"/>
    <property type="evidence" value="ECO:0007669"/>
    <property type="project" value="TreeGrafter"/>
</dbReference>
<sequence length="354" mass="40635">MVSKRYKSSLNAHKRGESICKEAVFSDDSEAIRNRELCDYSYRITYEIARNGGANRPVRVYADGIYDLFHQGHARQLLQAKNVFPNVYLIVGVCNDTLTRSKKGRTVMNETERYEAVRHCRYVDEVIRDAPWEVDEAYITKHKIDFIAHDDLPYGSGDCNDIYAKWKAKGMFVATERTEGVSTSDIVARIVRDYDIYVRRNLARGYSAKDLNISYLSEKKIRLQNKMHELKDKSKKVMTSIGEKKVDLITRWEDKSREFIESFLLLFGRERLTNIWNESKGRILNALSPPSSPTREGSPISSNGEMYDSLEDGLSPPRKTARLDSPSSPSSSRTNTSHYSTMNDYSDEDDEISK</sequence>
<keyword evidence="5 13" id="KW-0548">Nucleotidyltransferase</keyword>
<gene>
    <name evidence="13" type="ORF">QE152_g32124</name>
</gene>
<dbReference type="Pfam" id="PF01467">
    <property type="entry name" value="CTP_transf_like"/>
    <property type="match status" value="1"/>
</dbReference>
<keyword evidence="6" id="KW-0443">Lipid metabolism</keyword>
<evidence type="ECO:0000256" key="10">
    <source>
        <dbReference type="ARBA" id="ARBA00026101"/>
    </source>
</evidence>
<dbReference type="FunFam" id="3.40.50.620:FF:000016">
    <property type="entry name" value="Putative choline-phosphate cytidylyltransferase B"/>
    <property type="match status" value="1"/>
</dbReference>
<keyword evidence="7" id="KW-0594">Phospholipid biosynthesis</keyword>
<comment type="pathway">
    <text evidence="9">Phospholipid metabolism; phosphatidylcholine biosynthesis; phosphatidylcholine from phosphocholine: step 1/2.</text>
</comment>
<evidence type="ECO:0000256" key="8">
    <source>
        <dbReference type="ARBA" id="ARBA00023264"/>
    </source>
</evidence>
<feature type="compositionally biased region" description="Polar residues" evidence="11">
    <location>
        <begin position="333"/>
        <end position="344"/>
    </location>
</feature>
<keyword evidence="4" id="KW-0808">Transferase</keyword>
<dbReference type="Gene3D" id="3.40.50.620">
    <property type="entry name" value="HUPs"/>
    <property type="match status" value="1"/>
</dbReference>
<comment type="pathway">
    <text evidence="1">Lipid metabolism.</text>
</comment>
<dbReference type="CDD" id="cd02174">
    <property type="entry name" value="CCT"/>
    <property type="match status" value="1"/>
</dbReference>
<feature type="region of interest" description="Disordered" evidence="11">
    <location>
        <begin position="283"/>
        <end position="354"/>
    </location>
</feature>
<feature type="domain" description="Cytidyltransferase-like" evidence="12">
    <location>
        <begin position="61"/>
        <end position="189"/>
    </location>
</feature>
<organism evidence="13 14">
    <name type="scientific">Popillia japonica</name>
    <name type="common">Japanese beetle</name>
    <dbReference type="NCBI Taxonomy" id="7064"/>
    <lineage>
        <taxon>Eukaryota</taxon>
        <taxon>Metazoa</taxon>
        <taxon>Ecdysozoa</taxon>
        <taxon>Arthropoda</taxon>
        <taxon>Hexapoda</taxon>
        <taxon>Insecta</taxon>
        <taxon>Pterygota</taxon>
        <taxon>Neoptera</taxon>
        <taxon>Endopterygota</taxon>
        <taxon>Coleoptera</taxon>
        <taxon>Polyphaga</taxon>
        <taxon>Scarabaeiformia</taxon>
        <taxon>Scarabaeidae</taxon>
        <taxon>Rutelinae</taxon>
        <taxon>Popillia</taxon>
    </lineage>
</organism>
<dbReference type="EMBL" id="JASPKY010000461">
    <property type="protein sequence ID" value="KAK9696107.1"/>
    <property type="molecule type" value="Genomic_DNA"/>
</dbReference>
<comment type="similarity">
    <text evidence="2">Belongs to the cytidylyltransferase family.</text>
</comment>
<dbReference type="InterPro" id="IPR045049">
    <property type="entry name" value="Pcy1-like"/>
</dbReference>
<evidence type="ECO:0000256" key="1">
    <source>
        <dbReference type="ARBA" id="ARBA00005189"/>
    </source>
</evidence>